<dbReference type="GO" id="GO:0008784">
    <property type="term" value="F:alanine racemase activity"/>
    <property type="evidence" value="ECO:0007669"/>
    <property type="project" value="UniProtKB-UniRule"/>
</dbReference>
<dbReference type="Pfam" id="PF01168">
    <property type="entry name" value="Ala_racemase_N"/>
    <property type="match status" value="1"/>
</dbReference>
<comment type="function">
    <text evidence="5">Catalyzes the interconversion of L-alanine and D-alanine. May also act on other amino acids.</text>
</comment>
<evidence type="ECO:0000256" key="7">
    <source>
        <dbReference type="PIRSR" id="PIRSR600821-52"/>
    </source>
</evidence>
<dbReference type="GO" id="GO:0005829">
    <property type="term" value="C:cytosol"/>
    <property type="evidence" value="ECO:0007669"/>
    <property type="project" value="TreeGrafter"/>
</dbReference>
<keyword evidence="4 5" id="KW-0413">Isomerase</keyword>
<dbReference type="InterPro" id="IPR020622">
    <property type="entry name" value="Ala_racemase_pyridoxalP-BS"/>
</dbReference>
<dbReference type="FunFam" id="2.40.37.10:FF:000006">
    <property type="entry name" value="Alanine racemase"/>
    <property type="match status" value="1"/>
</dbReference>
<proteinExistence type="inferred from homology"/>
<evidence type="ECO:0000259" key="8">
    <source>
        <dbReference type="SMART" id="SM01005"/>
    </source>
</evidence>
<dbReference type="Pfam" id="PF00842">
    <property type="entry name" value="Ala_racemase_C"/>
    <property type="match status" value="1"/>
</dbReference>
<dbReference type="HAMAP" id="MF_01201">
    <property type="entry name" value="Ala_racemase"/>
    <property type="match status" value="1"/>
</dbReference>
<dbReference type="Gene3D" id="2.40.37.10">
    <property type="entry name" value="Lyase, Ornithine Decarboxylase, Chain A, domain 1"/>
    <property type="match status" value="1"/>
</dbReference>
<evidence type="ECO:0000256" key="3">
    <source>
        <dbReference type="ARBA" id="ARBA00022898"/>
    </source>
</evidence>
<dbReference type="EMBL" id="CP021434">
    <property type="protein sequence ID" value="ARU63853.1"/>
    <property type="molecule type" value="Genomic_DNA"/>
</dbReference>
<reference evidence="10" key="1">
    <citation type="submission" date="2017-05" db="EMBL/GenBank/DDBJ databases">
        <authorList>
            <person name="Sung H."/>
        </authorList>
    </citation>
    <scope>NUCLEOTIDE SEQUENCE [LARGE SCALE GENOMIC DNA]</scope>
    <source>
        <strain evidence="10">AR23208</strain>
    </source>
</reference>
<evidence type="ECO:0000256" key="1">
    <source>
        <dbReference type="ARBA" id="ARBA00000316"/>
    </source>
</evidence>
<comment type="cofactor">
    <cofactor evidence="2 5 6">
        <name>pyridoxal 5'-phosphate</name>
        <dbReference type="ChEBI" id="CHEBI:597326"/>
    </cofactor>
</comment>
<dbReference type="SUPFAM" id="SSF51419">
    <property type="entry name" value="PLP-binding barrel"/>
    <property type="match status" value="1"/>
</dbReference>
<dbReference type="Proteomes" id="UP000195437">
    <property type="component" value="Chromosome"/>
</dbReference>
<dbReference type="PANTHER" id="PTHR30511:SF0">
    <property type="entry name" value="ALANINE RACEMASE, CATABOLIC-RELATED"/>
    <property type="match status" value="1"/>
</dbReference>
<evidence type="ECO:0000313" key="9">
    <source>
        <dbReference type="EMBL" id="ARU63853.1"/>
    </source>
</evidence>
<organism evidence="9 10">
    <name type="scientific">Tumebacillus avium</name>
    <dbReference type="NCBI Taxonomy" id="1903704"/>
    <lineage>
        <taxon>Bacteria</taxon>
        <taxon>Bacillati</taxon>
        <taxon>Bacillota</taxon>
        <taxon>Bacilli</taxon>
        <taxon>Bacillales</taxon>
        <taxon>Alicyclobacillaceae</taxon>
        <taxon>Tumebacillus</taxon>
    </lineage>
</organism>
<dbReference type="FunFam" id="3.20.20.10:FF:000002">
    <property type="entry name" value="Alanine racemase"/>
    <property type="match status" value="1"/>
</dbReference>
<dbReference type="PRINTS" id="PR00992">
    <property type="entry name" value="ALARACEMASE"/>
</dbReference>
<dbReference type="InterPro" id="IPR011079">
    <property type="entry name" value="Ala_racemase_C"/>
</dbReference>
<protein>
    <recommendedName>
        <fullName evidence="5">Alanine racemase</fullName>
        <ecNumber evidence="5">5.1.1.1</ecNumber>
    </recommendedName>
</protein>
<comment type="similarity">
    <text evidence="5">Belongs to the alanine racemase family.</text>
</comment>
<evidence type="ECO:0000256" key="5">
    <source>
        <dbReference type="HAMAP-Rule" id="MF_01201"/>
    </source>
</evidence>
<dbReference type="KEGG" id="tum:CBW65_09855"/>
<dbReference type="AlphaFoldDB" id="A0A1Y0IWY1"/>
<sequence>MRPTWAEIDLDSIAHNVREVSSILPPGTGLMAVVKANGYGHGALQVAETALQNGASFLGVAAADEGIELREAGITAPILILGYTPTDCADLVVSHGLAQTVYSPELLHALHDAAMRQNRTAAIHIKVDTGMGRLGFIDIDEAVEFAKEASTLPALHVEGIYTHFATSDELHSPYAEEQMRRWGALRERLQNAGLKIPYQHISNSAGILQYTGCPGNMVRLGISMYGYYPSDEVPQDIELRPALRFVSHIVHLKSVPAGTKISYGATYETTAPAMIATIPVGYADGYSRLLSSKGEALVRGVRVPVIGRVCMDQLMLDVTAVPGVANGDEVVLYGQQGADRIALEEVAEKIGTITYEVCCMLGRRVPRKYQHLGKTIQIQTM</sequence>
<dbReference type="GO" id="GO:0030170">
    <property type="term" value="F:pyridoxal phosphate binding"/>
    <property type="evidence" value="ECO:0007669"/>
    <property type="project" value="UniProtKB-UniRule"/>
</dbReference>
<dbReference type="InterPro" id="IPR009006">
    <property type="entry name" value="Ala_racemase/Decarboxylase_C"/>
</dbReference>
<comment type="catalytic activity">
    <reaction evidence="1 5">
        <text>L-alanine = D-alanine</text>
        <dbReference type="Rhea" id="RHEA:20249"/>
        <dbReference type="ChEBI" id="CHEBI:57416"/>
        <dbReference type="ChEBI" id="CHEBI:57972"/>
        <dbReference type="EC" id="5.1.1.1"/>
    </reaction>
</comment>
<dbReference type="PANTHER" id="PTHR30511">
    <property type="entry name" value="ALANINE RACEMASE"/>
    <property type="match status" value="1"/>
</dbReference>
<dbReference type="PROSITE" id="PS00395">
    <property type="entry name" value="ALANINE_RACEMASE"/>
    <property type="match status" value="1"/>
</dbReference>
<dbReference type="NCBIfam" id="TIGR00492">
    <property type="entry name" value="alr"/>
    <property type="match status" value="1"/>
</dbReference>
<dbReference type="EC" id="5.1.1.1" evidence="5"/>
<keyword evidence="10" id="KW-1185">Reference proteome</keyword>
<evidence type="ECO:0000256" key="4">
    <source>
        <dbReference type="ARBA" id="ARBA00023235"/>
    </source>
</evidence>
<dbReference type="UniPathway" id="UPA00042">
    <property type="reaction ID" value="UER00497"/>
</dbReference>
<gene>
    <name evidence="9" type="ORF">CBW65_09855</name>
</gene>
<keyword evidence="3 5" id="KW-0663">Pyridoxal phosphate</keyword>
<name>A0A1Y0IWY1_9BACL</name>
<dbReference type="InterPro" id="IPR029066">
    <property type="entry name" value="PLP-binding_barrel"/>
</dbReference>
<dbReference type="InterPro" id="IPR000821">
    <property type="entry name" value="Ala_racemase"/>
</dbReference>
<dbReference type="CDD" id="cd00430">
    <property type="entry name" value="PLPDE_III_AR"/>
    <property type="match status" value="1"/>
</dbReference>
<evidence type="ECO:0000256" key="2">
    <source>
        <dbReference type="ARBA" id="ARBA00001933"/>
    </source>
</evidence>
<comment type="pathway">
    <text evidence="5">Amino-acid biosynthesis; D-alanine biosynthesis; D-alanine from L-alanine: step 1/1.</text>
</comment>
<accession>A0A1Y0IWY1</accession>
<dbReference type="GO" id="GO:0009252">
    <property type="term" value="P:peptidoglycan biosynthetic process"/>
    <property type="evidence" value="ECO:0007669"/>
    <property type="project" value="TreeGrafter"/>
</dbReference>
<dbReference type="InterPro" id="IPR001608">
    <property type="entry name" value="Ala_racemase_N"/>
</dbReference>
<evidence type="ECO:0000313" key="10">
    <source>
        <dbReference type="Proteomes" id="UP000195437"/>
    </source>
</evidence>
<dbReference type="Gene3D" id="3.20.20.10">
    <property type="entry name" value="Alanine racemase"/>
    <property type="match status" value="1"/>
</dbReference>
<dbReference type="SMART" id="SM01005">
    <property type="entry name" value="Ala_racemase_C"/>
    <property type="match status" value="1"/>
</dbReference>
<dbReference type="SUPFAM" id="SSF50621">
    <property type="entry name" value="Alanine racemase C-terminal domain-like"/>
    <property type="match status" value="1"/>
</dbReference>
<feature type="binding site" evidence="5 7">
    <location>
        <position position="311"/>
    </location>
    <ligand>
        <name>substrate</name>
    </ligand>
</feature>
<feature type="active site" description="Proton acceptor; specific for L-alanine" evidence="5">
    <location>
        <position position="263"/>
    </location>
</feature>
<feature type="domain" description="Alanine racemase C-terminal" evidence="8">
    <location>
        <begin position="242"/>
        <end position="370"/>
    </location>
</feature>
<dbReference type="GO" id="GO:0030632">
    <property type="term" value="P:D-alanine biosynthetic process"/>
    <property type="evidence" value="ECO:0007669"/>
    <property type="project" value="UniProtKB-UniRule"/>
</dbReference>
<feature type="modified residue" description="N6-(pyridoxal phosphate)lysine" evidence="5 6">
    <location>
        <position position="35"/>
    </location>
</feature>
<feature type="binding site" evidence="5 7">
    <location>
        <position position="133"/>
    </location>
    <ligand>
        <name>substrate</name>
    </ligand>
</feature>
<feature type="active site" description="Proton acceptor; specific for D-alanine" evidence="5">
    <location>
        <position position="35"/>
    </location>
</feature>
<evidence type="ECO:0000256" key="6">
    <source>
        <dbReference type="PIRSR" id="PIRSR600821-50"/>
    </source>
</evidence>